<dbReference type="Pfam" id="PF13469">
    <property type="entry name" value="Sulfotransfer_3"/>
    <property type="match status" value="1"/>
</dbReference>
<evidence type="ECO:0000256" key="2">
    <source>
        <dbReference type="ARBA" id="ARBA00022737"/>
    </source>
</evidence>
<evidence type="ECO:0000256" key="4">
    <source>
        <dbReference type="PROSITE-ProRule" id="PRU00339"/>
    </source>
</evidence>
<reference evidence="6" key="1">
    <citation type="submission" date="2021-02" db="EMBL/GenBank/DDBJ databases">
        <authorList>
            <person name="Vanwijnsberghe S."/>
        </authorList>
    </citation>
    <scope>NUCLEOTIDE SEQUENCE</scope>
    <source>
        <strain evidence="6">R-70211</strain>
    </source>
</reference>
<keyword evidence="7" id="KW-1185">Reference proteome</keyword>
<feature type="repeat" description="TPR" evidence="4">
    <location>
        <begin position="63"/>
        <end position="96"/>
    </location>
</feature>
<dbReference type="PANTHER" id="PTHR12788">
    <property type="entry name" value="PROTEIN-TYROSINE SULFOTRANSFERASE 2"/>
    <property type="match status" value="1"/>
</dbReference>
<name>A0A9N8MXB3_9BURK</name>
<organism evidence="6 7">
    <name type="scientific">Paraburkholderia domus</name>
    <dbReference type="NCBI Taxonomy" id="2793075"/>
    <lineage>
        <taxon>Bacteria</taxon>
        <taxon>Pseudomonadati</taxon>
        <taxon>Pseudomonadota</taxon>
        <taxon>Betaproteobacteria</taxon>
        <taxon>Burkholderiales</taxon>
        <taxon>Burkholderiaceae</taxon>
        <taxon>Paraburkholderia</taxon>
    </lineage>
</organism>
<dbReference type="Pfam" id="PF13181">
    <property type="entry name" value="TPR_8"/>
    <property type="match status" value="1"/>
</dbReference>
<dbReference type="InterPro" id="IPR027417">
    <property type="entry name" value="P-loop_NTPase"/>
</dbReference>
<dbReference type="SUPFAM" id="SSF48452">
    <property type="entry name" value="TPR-like"/>
    <property type="match status" value="1"/>
</dbReference>
<evidence type="ECO:0008006" key="8">
    <source>
        <dbReference type="Google" id="ProtNLM"/>
    </source>
</evidence>
<evidence type="ECO:0000256" key="5">
    <source>
        <dbReference type="SAM" id="MobiDB-lite"/>
    </source>
</evidence>
<dbReference type="InterPro" id="IPR011990">
    <property type="entry name" value="TPR-like_helical_dom_sf"/>
</dbReference>
<feature type="repeat" description="TPR" evidence="4">
    <location>
        <begin position="97"/>
        <end position="130"/>
    </location>
</feature>
<dbReference type="InterPro" id="IPR019734">
    <property type="entry name" value="TPR_rpt"/>
</dbReference>
<keyword evidence="3 4" id="KW-0802">TPR repeat</keyword>
<evidence type="ECO:0000313" key="6">
    <source>
        <dbReference type="EMBL" id="CAE6918613.1"/>
    </source>
</evidence>
<protein>
    <recommendedName>
        <fullName evidence="8">Sulfotransferase family protein</fullName>
    </recommendedName>
</protein>
<evidence type="ECO:0000256" key="3">
    <source>
        <dbReference type="ARBA" id="ARBA00022803"/>
    </source>
</evidence>
<proteinExistence type="predicted"/>
<dbReference type="GO" id="GO:0008476">
    <property type="term" value="F:protein-tyrosine sulfotransferase activity"/>
    <property type="evidence" value="ECO:0007669"/>
    <property type="project" value="InterPro"/>
</dbReference>
<dbReference type="AlphaFoldDB" id="A0A9N8MXB3"/>
<dbReference type="InterPro" id="IPR013105">
    <property type="entry name" value="TPR_2"/>
</dbReference>
<dbReference type="Proteomes" id="UP000675121">
    <property type="component" value="Unassembled WGS sequence"/>
</dbReference>
<dbReference type="Gene3D" id="3.40.50.300">
    <property type="entry name" value="P-loop containing nucleotide triphosphate hydrolases"/>
    <property type="match status" value="1"/>
</dbReference>
<evidence type="ECO:0000313" key="7">
    <source>
        <dbReference type="Proteomes" id="UP000675121"/>
    </source>
</evidence>
<keyword evidence="2" id="KW-0677">Repeat</keyword>
<comment type="caution">
    <text evidence="6">The sequence shown here is derived from an EMBL/GenBank/DDBJ whole genome shotgun (WGS) entry which is preliminary data.</text>
</comment>
<dbReference type="Pfam" id="PF13432">
    <property type="entry name" value="TPR_16"/>
    <property type="match status" value="1"/>
</dbReference>
<dbReference type="PANTHER" id="PTHR12788:SF10">
    <property type="entry name" value="PROTEIN-TYROSINE SULFOTRANSFERASE"/>
    <property type="match status" value="1"/>
</dbReference>
<dbReference type="SUPFAM" id="SSF52540">
    <property type="entry name" value="P-loop containing nucleoside triphosphate hydrolases"/>
    <property type="match status" value="1"/>
</dbReference>
<sequence>MHSPMSGLRDAEPAQTWPSMKHEPPPATSLEWRAKGDACAARGELQAALQCFEAARALDPADAVVHERLAVTLATLGRFPEAVIRYHEAIGLDPRNTDLHHGLGWSLEQMHRLEQAIDAYREAVRLNPKADGSYNNMGNCLQALGRFDESHEAYRCAIEAAPQVPLYYRNFVQSKRLTADDPVFMALEQFAGVAASLTPANQAEIHFAYGQALSDVGRNDASFDHFLKGNALHRTGVRYDEAASLGLFAHLPELLTSEVLAEKHGLGDPSAAPIFIVGMPRSGSTLIEQILASHPQVFGAGERTEFGEALVNCIGRNADDPLRIDIEALQDVGPAQLRTLGADYLHRMHKSLPEMQTGTPGYTRFTDKYPFNFINVGLIHLALPNARFIHSSRSPLQSCLSIFSRIFHDVPFSYDLGELGRYYRAYDALMAHWQRVLPEGTMIEVKYEELVEDFENNVRRLLAHCGLDWDERCLSFHQTTRQVNTASAAQVRRPLYTTSLQRWQPQKALLQPLFDGLGPELAPVGIVSARDQAPLADLNATATGTERKS</sequence>
<keyword evidence="1" id="KW-0808">Transferase</keyword>
<dbReference type="Pfam" id="PF07719">
    <property type="entry name" value="TPR_2"/>
    <property type="match status" value="1"/>
</dbReference>
<dbReference type="EMBL" id="CAJNAS010000012">
    <property type="protein sequence ID" value="CAE6918613.1"/>
    <property type="molecule type" value="Genomic_DNA"/>
</dbReference>
<dbReference type="PROSITE" id="PS50005">
    <property type="entry name" value="TPR"/>
    <property type="match status" value="4"/>
</dbReference>
<feature type="repeat" description="TPR" evidence="4">
    <location>
        <begin position="131"/>
        <end position="164"/>
    </location>
</feature>
<evidence type="ECO:0000256" key="1">
    <source>
        <dbReference type="ARBA" id="ARBA00022679"/>
    </source>
</evidence>
<dbReference type="SMART" id="SM00028">
    <property type="entry name" value="TPR"/>
    <property type="match status" value="4"/>
</dbReference>
<dbReference type="InterPro" id="IPR026634">
    <property type="entry name" value="TPST-like"/>
</dbReference>
<feature type="region of interest" description="Disordered" evidence="5">
    <location>
        <begin position="1"/>
        <end position="29"/>
    </location>
</feature>
<gene>
    <name evidence="6" type="ORF">R70211_04365</name>
</gene>
<accession>A0A9N8MXB3</accession>
<feature type="repeat" description="TPR" evidence="4">
    <location>
        <begin position="29"/>
        <end position="62"/>
    </location>
</feature>
<dbReference type="Gene3D" id="1.25.40.10">
    <property type="entry name" value="Tetratricopeptide repeat domain"/>
    <property type="match status" value="1"/>
</dbReference>